<proteinExistence type="inferred from homology"/>
<evidence type="ECO:0000256" key="4">
    <source>
        <dbReference type="RuleBase" id="RU369029"/>
    </source>
</evidence>
<evidence type="ECO:0000256" key="3">
    <source>
        <dbReference type="ARBA" id="ARBA00023242"/>
    </source>
</evidence>
<feature type="region of interest" description="Disordered" evidence="5">
    <location>
        <begin position="1"/>
        <end position="32"/>
    </location>
</feature>
<evidence type="ECO:0000313" key="9">
    <source>
        <dbReference type="Proteomes" id="UP000636709"/>
    </source>
</evidence>
<dbReference type="PANTHER" id="PTHR31413">
    <property type="entry name" value="AFP HOMOLOG 2"/>
    <property type="match status" value="1"/>
</dbReference>
<dbReference type="InterPro" id="IPR032310">
    <property type="entry name" value="NLS_NINJA_AFP-like"/>
</dbReference>
<feature type="region of interest" description="Disordered" evidence="5">
    <location>
        <begin position="80"/>
        <end position="165"/>
    </location>
</feature>
<dbReference type="Pfam" id="PF07897">
    <property type="entry name" value="EAR"/>
    <property type="match status" value="1"/>
</dbReference>
<evidence type="ECO:0000256" key="1">
    <source>
        <dbReference type="ARBA" id="ARBA00004123"/>
    </source>
</evidence>
<dbReference type="InterPro" id="IPR032308">
    <property type="entry name" value="TDBD"/>
</dbReference>
<keyword evidence="3 4" id="KW-0539">Nucleus</keyword>
<dbReference type="PANTHER" id="PTHR31413:SF49">
    <property type="entry name" value="NINJA-FAMILY PROTEIN MODD"/>
    <property type="match status" value="1"/>
</dbReference>
<comment type="similarity">
    <text evidence="2 4">Belongs to the Ninja family.</text>
</comment>
<dbReference type="InterPro" id="IPR031307">
    <property type="entry name" value="Ninja_fam"/>
</dbReference>
<evidence type="ECO:0000256" key="5">
    <source>
        <dbReference type="SAM" id="MobiDB-lite"/>
    </source>
</evidence>
<feature type="domain" description="Ethylene-responsive binding factor-associated repression" evidence="6">
    <location>
        <begin position="34"/>
        <end position="67"/>
    </location>
</feature>
<evidence type="ECO:0000256" key="2">
    <source>
        <dbReference type="ARBA" id="ARBA00006081"/>
    </source>
</evidence>
<feature type="compositionally biased region" description="Polar residues" evidence="5">
    <location>
        <begin position="209"/>
        <end position="221"/>
    </location>
</feature>
<dbReference type="Pfam" id="PF16136">
    <property type="entry name" value="NLS_NINJA_AFP"/>
    <property type="match status" value="1"/>
</dbReference>
<protein>
    <recommendedName>
        <fullName evidence="4">Ninja-family protein</fullName>
    </recommendedName>
    <alternativeName>
        <fullName evidence="4">ABI-binding protein</fullName>
    </alternativeName>
</protein>
<feature type="domain" description="Tify" evidence="7">
    <location>
        <begin position="330"/>
        <end position="362"/>
    </location>
</feature>
<gene>
    <name evidence="8" type="ORF">HU200_016942</name>
</gene>
<evidence type="ECO:0000313" key="8">
    <source>
        <dbReference type="EMBL" id="KAF8730526.1"/>
    </source>
</evidence>
<sequence length="369" mass="39169">MEGYSRDLLRGIGRGDAPPQEQRPGPARARVQVETEEVELSLGLSLGGRFGVDRKGEKLARSSSVAAILTATLEVAAPPALGRTSSLPVQAEASEGVRTQQGLDGWGSCRAVEPEARQRASLSPSSGSSDGEGLRSQDTLVRSASLPAGIDATGTEEWRKRKAAQSLKRLELKRKRLERRNSLTCNNSKEAVRQISEDVKAHTDKLHHATSTSHDNLSAVQRKSKSAFKGTATSEEHSPSPAAPPGEAASSATEASPPSSASSLSGRAASLGCRGDQQSTSGTAAARARSMGDVERAMMREMPSVFTKGLPNGNRMEGFLYKYRKGEEVRIVCICHGSFHTPAGFVEHAGGGKVANPLRHIVVNPLENM</sequence>
<dbReference type="OrthoDB" id="667358at2759"/>
<dbReference type="AlphaFoldDB" id="A0A835F702"/>
<name>A0A835F702_9POAL</name>
<feature type="compositionally biased region" description="Low complexity" evidence="5">
    <location>
        <begin position="245"/>
        <end position="270"/>
    </location>
</feature>
<keyword evidence="9" id="KW-1185">Reference proteome</keyword>
<dbReference type="InterPro" id="IPR012463">
    <property type="entry name" value="Ninja_motif"/>
</dbReference>
<dbReference type="GO" id="GO:0045892">
    <property type="term" value="P:negative regulation of DNA-templated transcription"/>
    <property type="evidence" value="ECO:0007669"/>
    <property type="project" value="TreeGrafter"/>
</dbReference>
<evidence type="ECO:0000259" key="6">
    <source>
        <dbReference type="Pfam" id="PF07897"/>
    </source>
</evidence>
<dbReference type="Pfam" id="PF16135">
    <property type="entry name" value="TDBD"/>
    <property type="match status" value="1"/>
</dbReference>
<dbReference type="GO" id="GO:0005634">
    <property type="term" value="C:nucleus"/>
    <property type="evidence" value="ECO:0007669"/>
    <property type="project" value="UniProtKB-SubCell"/>
</dbReference>
<evidence type="ECO:0000259" key="7">
    <source>
        <dbReference type="Pfam" id="PF16135"/>
    </source>
</evidence>
<comment type="function">
    <text evidence="4">Acts as a negative regulator of abscisic acid (ABA) response.</text>
</comment>
<reference evidence="8" key="1">
    <citation type="submission" date="2020-07" db="EMBL/GenBank/DDBJ databases">
        <title>Genome sequence and genetic diversity analysis of an under-domesticated orphan crop, white fonio (Digitaria exilis).</title>
        <authorList>
            <person name="Bennetzen J.L."/>
            <person name="Chen S."/>
            <person name="Ma X."/>
            <person name="Wang X."/>
            <person name="Yssel A.E.J."/>
            <person name="Chaluvadi S.R."/>
            <person name="Johnson M."/>
            <person name="Gangashetty P."/>
            <person name="Hamidou F."/>
            <person name="Sanogo M.D."/>
            <person name="Zwaenepoel A."/>
            <person name="Wallace J."/>
            <person name="Van De Peer Y."/>
            <person name="Van Deynze A."/>
        </authorList>
    </citation>
    <scope>NUCLEOTIDE SEQUENCE</scope>
    <source>
        <tissue evidence="8">Leaves</tissue>
    </source>
</reference>
<accession>A0A835F702</accession>
<organism evidence="8 9">
    <name type="scientific">Digitaria exilis</name>
    <dbReference type="NCBI Taxonomy" id="1010633"/>
    <lineage>
        <taxon>Eukaryota</taxon>
        <taxon>Viridiplantae</taxon>
        <taxon>Streptophyta</taxon>
        <taxon>Embryophyta</taxon>
        <taxon>Tracheophyta</taxon>
        <taxon>Spermatophyta</taxon>
        <taxon>Magnoliopsida</taxon>
        <taxon>Liliopsida</taxon>
        <taxon>Poales</taxon>
        <taxon>Poaceae</taxon>
        <taxon>PACMAD clade</taxon>
        <taxon>Panicoideae</taxon>
        <taxon>Panicodae</taxon>
        <taxon>Paniceae</taxon>
        <taxon>Anthephorinae</taxon>
        <taxon>Digitaria</taxon>
    </lineage>
</organism>
<dbReference type="EMBL" id="JACEFO010001615">
    <property type="protein sequence ID" value="KAF8730526.1"/>
    <property type="molecule type" value="Genomic_DNA"/>
</dbReference>
<dbReference type="GO" id="GO:0007165">
    <property type="term" value="P:signal transduction"/>
    <property type="evidence" value="ECO:0007669"/>
    <property type="project" value="InterPro"/>
</dbReference>
<dbReference type="Proteomes" id="UP000636709">
    <property type="component" value="Unassembled WGS sequence"/>
</dbReference>
<comment type="subcellular location">
    <subcellularLocation>
        <location evidence="1 4">Nucleus</location>
    </subcellularLocation>
</comment>
<feature type="region of interest" description="Disordered" evidence="5">
    <location>
        <begin position="201"/>
        <end position="291"/>
    </location>
</feature>
<comment type="caution">
    <text evidence="8">The sequence shown here is derived from an EMBL/GenBank/DDBJ whole genome shotgun (WGS) entry which is preliminary data.</text>
</comment>